<organism evidence="1 2">
    <name type="scientific">Ameca splendens</name>
    <dbReference type="NCBI Taxonomy" id="208324"/>
    <lineage>
        <taxon>Eukaryota</taxon>
        <taxon>Metazoa</taxon>
        <taxon>Chordata</taxon>
        <taxon>Craniata</taxon>
        <taxon>Vertebrata</taxon>
        <taxon>Euteleostomi</taxon>
        <taxon>Actinopterygii</taxon>
        <taxon>Neopterygii</taxon>
        <taxon>Teleostei</taxon>
        <taxon>Neoteleostei</taxon>
        <taxon>Acanthomorphata</taxon>
        <taxon>Ovalentaria</taxon>
        <taxon>Atherinomorphae</taxon>
        <taxon>Cyprinodontiformes</taxon>
        <taxon>Goodeidae</taxon>
        <taxon>Ameca</taxon>
    </lineage>
</organism>
<dbReference type="InterPro" id="IPR011011">
    <property type="entry name" value="Znf_FYVE_PHD"/>
</dbReference>
<name>A0ABV0XX03_9TELE</name>
<dbReference type="SUPFAM" id="SSF57903">
    <property type="entry name" value="FYVE/PHD zinc finger"/>
    <property type="match status" value="1"/>
</dbReference>
<gene>
    <name evidence="1" type="ORF">AMECASPLE_037894</name>
</gene>
<sequence>MYSYIHLRYMLGYMCFVFVLQFVEKILEGQQPVFPAGRKDVEMLRWQIAVTVLEASDDLTDICCICGQKDDPKEKKSIIWISCDVCLRWFHHVCCGCPNTSAAFICKAS</sequence>
<dbReference type="Proteomes" id="UP001469553">
    <property type="component" value="Unassembled WGS sequence"/>
</dbReference>
<protein>
    <submittedName>
        <fullName evidence="1">Uncharacterized protein</fullName>
    </submittedName>
</protein>
<evidence type="ECO:0000313" key="1">
    <source>
        <dbReference type="EMBL" id="MEQ2286019.1"/>
    </source>
</evidence>
<proteinExistence type="predicted"/>
<dbReference type="Gene3D" id="3.30.40.10">
    <property type="entry name" value="Zinc/RING finger domain, C3HC4 (zinc finger)"/>
    <property type="match status" value="1"/>
</dbReference>
<dbReference type="InterPro" id="IPR013083">
    <property type="entry name" value="Znf_RING/FYVE/PHD"/>
</dbReference>
<accession>A0ABV0XX03</accession>
<dbReference type="EMBL" id="JAHRIP010016063">
    <property type="protein sequence ID" value="MEQ2286019.1"/>
    <property type="molecule type" value="Genomic_DNA"/>
</dbReference>
<reference evidence="1 2" key="1">
    <citation type="submission" date="2021-06" db="EMBL/GenBank/DDBJ databases">
        <authorList>
            <person name="Palmer J.M."/>
        </authorList>
    </citation>
    <scope>NUCLEOTIDE SEQUENCE [LARGE SCALE GENOMIC DNA]</scope>
    <source>
        <strain evidence="1 2">AS_MEX2019</strain>
        <tissue evidence="1">Muscle</tissue>
    </source>
</reference>
<comment type="caution">
    <text evidence="1">The sequence shown here is derived from an EMBL/GenBank/DDBJ whole genome shotgun (WGS) entry which is preliminary data.</text>
</comment>
<keyword evidence="2" id="KW-1185">Reference proteome</keyword>
<evidence type="ECO:0000313" key="2">
    <source>
        <dbReference type="Proteomes" id="UP001469553"/>
    </source>
</evidence>